<protein>
    <submittedName>
        <fullName evidence="2">DUF898 family protein</fullName>
    </submittedName>
</protein>
<evidence type="ECO:0000313" key="2">
    <source>
        <dbReference type="EMBL" id="QHL87127.1"/>
    </source>
</evidence>
<keyword evidence="1" id="KW-0472">Membrane</keyword>
<accession>A0A6P1NTS4</accession>
<dbReference type="AlphaFoldDB" id="A0A6P1NTS4"/>
<gene>
    <name evidence="2" type="ORF">GU926_06660</name>
</gene>
<dbReference type="Pfam" id="PF05987">
    <property type="entry name" value="DUF898"/>
    <property type="match status" value="2"/>
</dbReference>
<organism evidence="2 3">
    <name type="scientific">Nibribacter ruber</name>
    <dbReference type="NCBI Taxonomy" id="2698458"/>
    <lineage>
        <taxon>Bacteria</taxon>
        <taxon>Pseudomonadati</taxon>
        <taxon>Bacteroidota</taxon>
        <taxon>Cytophagia</taxon>
        <taxon>Cytophagales</taxon>
        <taxon>Hymenobacteraceae</taxon>
        <taxon>Nibribacter</taxon>
    </lineage>
</organism>
<feature type="transmembrane region" description="Helical" evidence="1">
    <location>
        <begin position="27"/>
        <end position="43"/>
    </location>
</feature>
<evidence type="ECO:0000313" key="3">
    <source>
        <dbReference type="Proteomes" id="UP000464214"/>
    </source>
</evidence>
<keyword evidence="1" id="KW-1133">Transmembrane helix</keyword>
<dbReference type="KEGG" id="nib:GU926_06660"/>
<dbReference type="Proteomes" id="UP000464214">
    <property type="component" value="Chromosome"/>
</dbReference>
<keyword evidence="1" id="KW-0812">Transmembrane</keyword>
<dbReference type="RefSeq" id="WP_160690226.1">
    <property type="nucleotide sequence ID" value="NZ_CP047897.1"/>
</dbReference>
<dbReference type="InterPro" id="IPR010295">
    <property type="entry name" value="DUF898"/>
</dbReference>
<feature type="transmembrane region" description="Helical" evidence="1">
    <location>
        <begin position="199"/>
        <end position="219"/>
    </location>
</feature>
<reference evidence="2 3" key="1">
    <citation type="submission" date="2020-01" db="EMBL/GenBank/DDBJ databases">
        <authorList>
            <person name="Kim M."/>
        </authorList>
    </citation>
    <scope>NUCLEOTIDE SEQUENCE [LARGE SCALE GENOMIC DNA]</scope>
    <source>
        <strain evidence="2 3">BT10</strain>
    </source>
</reference>
<feature type="transmembrane region" description="Helical" evidence="1">
    <location>
        <begin position="101"/>
        <end position="121"/>
    </location>
</feature>
<feature type="transmembrane region" description="Helical" evidence="1">
    <location>
        <begin position="252"/>
        <end position="274"/>
    </location>
</feature>
<evidence type="ECO:0000256" key="1">
    <source>
        <dbReference type="SAM" id="Phobius"/>
    </source>
</evidence>
<dbReference type="EMBL" id="CP047897">
    <property type="protein sequence ID" value="QHL87127.1"/>
    <property type="molecule type" value="Genomic_DNA"/>
</dbReference>
<sequence length="321" mass="37162">MANYYPSEKNIDLEFQGKGSQLFEIQLANWVLTALTLGLYYPWAKANILRYTYAKTKLSGSSFTFHGTGKEMFIGYLKVMALVVVFYASLFYAAFTQDLDLINYVVYGYLAVLVVLIPMAIHGRMRYRMSRTSWRGIHFGYRGSLKELSLMFYRDIFLTIITLGFYRAWLEVNLRTYIVNNLRMGNVQFHFQGTGAELFMIHLKGMILSGLTLGIYLFWYMRDLHLFYLNNMLLEQNGKYVRLDSTVSGFGYFKLLVGNLLLVMFTLGLGSPWATVRTLKFIINNTDIMGDFDPDSLVQTEEEYKDAVMEDMSDMMDLGWV</sequence>
<proteinExistence type="predicted"/>
<name>A0A6P1NTS4_9BACT</name>
<keyword evidence="3" id="KW-1185">Reference proteome</keyword>
<feature type="transmembrane region" description="Helical" evidence="1">
    <location>
        <begin position="73"/>
        <end position="95"/>
    </location>
</feature>
<feature type="transmembrane region" description="Helical" evidence="1">
    <location>
        <begin position="152"/>
        <end position="170"/>
    </location>
</feature>